<dbReference type="PANTHER" id="PTHR43876:SF18">
    <property type="entry name" value="PUTATIVE (AFU_ORTHOLOGUE AFUA_3G09540)-RELATED"/>
    <property type="match status" value="1"/>
</dbReference>
<dbReference type="GO" id="GO:0004497">
    <property type="term" value="F:monooxygenase activity"/>
    <property type="evidence" value="ECO:0007669"/>
    <property type="project" value="UniProtKB-KW"/>
</dbReference>
<protein>
    <submittedName>
        <fullName evidence="10">Monooxygenase, putative (AFU_orthologue AFUA_3G09540)</fullName>
    </submittedName>
</protein>
<organism evidence="10 11">
    <name type="scientific">Emericella nidulans (strain FGSC A4 / ATCC 38163 / CBS 112.46 / NRRL 194 / M139)</name>
    <name type="common">Aspergillus nidulans</name>
    <dbReference type="NCBI Taxonomy" id="227321"/>
    <lineage>
        <taxon>Eukaryota</taxon>
        <taxon>Fungi</taxon>
        <taxon>Dikarya</taxon>
        <taxon>Ascomycota</taxon>
        <taxon>Pezizomycotina</taxon>
        <taxon>Eurotiomycetes</taxon>
        <taxon>Eurotiomycetidae</taxon>
        <taxon>Eurotiales</taxon>
        <taxon>Aspergillaceae</taxon>
        <taxon>Aspergillus</taxon>
        <taxon>Aspergillus subgen. Nidulantes</taxon>
    </lineage>
</organism>
<keyword evidence="5" id="KW-0238">DNA-binding</keyword>
<sequence>MPARSQSRITTACNSCRQRKQKCSGNRGPAKGYIEALERRLQETEGLLLGILQQVSDSQLAESIPVPHHDPPGQLRSAKRGSEYWKLFPLRSVQEIRAWQEDCQRSVPERASTSTSTPQLAQGDLSTPTVGDEPGIERASLQIQQESPGPQPSLTTSSRPLSEEKTSLTTMALKKIIVVGAGPSGLLLGLLLSKQGVHVELLDAEAKVSDQPRAAHYASPAAYELDRAGVLEDVKSRGFALKNMAWRKPDATFVAGTTTEHLPADYPHRMVVLPLDQLGELLVEHTQRQPTADLKWSHRVVKVGQEADHAWVDVETPSGRQRMTADYIIGCDGASSTVRRELFGPEYPGETLNAQIIATNVYYDFSKDFPTDTSFIIHPDNLFMVARITNDGLYRVTYKDIPNLSREEYISRQPKRYEEILPSHPKPHEYKITNISPYKLQQRCAPSFRVGRVLLAADAAHLCNPFGGLGLTGGIADIGSLYDALIGIHKGLADEEILTKYADIRKQIWKEIIDPMSRENFARLHQDAETARENDPFFRLCVQAETDADLSRELAMGYDKLRVDMTQFYNLDA</sequence>
<dbReference type="InterPro" id="IPR001138">
    <property type="entry name" value="Zn2Cys6_DnaBD"/>
</dbReference>
<dbReference type="InterPro" id="IPR036188">
    <property type="entry name" value="FAD/NAD-bd_sf"/>
</dbReference>
<dbReference type="OMA" id="NFHRLWD"/>
<dbReference type="Pfam" id="PF01494">
    <property type="entry name" value="FAD_binding_3"/>
    <property type="match status" value="1"/>
</dbReference>
<dbReference type="SUPFAM" id="SSF57701">
    <property type="entry name" value="Zn2/Cys6 DNA-binding domain"/>
    <property type="match status" value="1"/>
</dbReference>
<dbReference type="HOGENOM" id="CLU_475675_0_0_1"/>
<dbReference type="RefSeq" id="XP_661606.1">
    <property type="nucleotide sequence ID" value="XM_656514.1"/>
</dbReference>
<dbReference type="GeneID" id="2873421"/>
<feature type="region of interest" description="Disordered" evidence="8">
    <location>
        <begin position="107"/>
        <end position="165"/>
    </location>
</feature>
<dbReference type="InterPro" id="IPR036864">
    <property type="entry name" value="Zn2-C6_fun-type_DNA-bd_sf"/>
</dbReference>
<evidence type="ECO:0000256" key="1">
    <source>
        <dbReference type="ARBA" id="ARBA00022630"/>
    </source>
</evidence>
<dbReference type="AlphaFoldDB" id="Q5B628"/>
<keyword evidence="4" id="KW-0805">Transcription regulation</keyword>
<evidence type="ECO:0000256" key="6">
    <source>
        <dbReference type="ARBA" id="ARBA00023163"/>
    </source>
</evidence>
<dbReference type="Gene3D" id="3.50.50.60">
    <property type="entry name" value="FAD/NAD(P)-binding domain"/>
    <property type="match status" value="1"/>
</dbReference>
<proteinExistence type="predicted"/>
<name>Q5B628_EMENI</name>
<dbReference type="SUPFAM" id="SSF51905">
    <property type="entry name" value="FAD/NAD(P)-binding domain"/>
    <property type="match status" value="1"/>
</dbReference>
<accession>Q5B628</accession>
<keyword evidence="3" id="KW-0560">Oxidoreductase</keyword>
<keyword evidence="6" id="KW-0804">Transcription</keyword>
<gene>
    <name evidence="10" type="ORF">ANIA_04002</name>
</gene>
<feature type="compositionally biased region" description="Polar residues" evidence="8">
    <location>
        <begin position="141"/>
        <end position="160"/>
    </location>
</feature>
<dbReference type="EMBL" id="BN001302">
    <property type="protein sequence ID" value="CBF74912.1"/>
    <property type="molecule type" value="Genomic_DNA"/>
</dbReference>
<keyword evidence="10" id="KW-0503">Monooxygenase</keyword>
<dbReference type="GO" id="GO:0016491">
    <property type="term" value="F:oxidoreductase activity"/>
    <property type="evidence" value="ECO:0000318"/>
    <property type="project" value="GO_Central"/>
</dbReference>
<keyword evidence="1" id="KW-0285">Flavoprotein</keyword>
<dbReference type="InParanoid" id="Q5B628"/>
<dbReference type="OrthoDB" id="10016252at2759"/>
<evidence type="ECO:0000256" key="7">
    <source>
        <dbReference type="ARBA" id="ARBA00023242"/>
    </source>
</evidence>
<dbReference type="eggNOG" id="KOG2614">
    <property type="taxonomic scope" value="Eukaryota"/>
</dbReference>
<dbReference type="PANTHER" id="PTHR43876">
    <property type="entry name" value="UBIQUINONE BIOSYNTHESIS MONOOXYGENASE COQ6, MITOCHONDRIAL"/>
    <property type="match status" value="1"/>
</dbReference>
<feature type="domain" description="FAD-binding" evidence="9">
    <location>
        <begin position="176"/>
        <end position="514"/>
    </location>
</feature>
<dbReference type="CDD" id="cd00067">
    <property type="entry name" value="GAL4"/>
    <property type="match status" value="1"/>
</dbReference>
<evidence type="ECO:0000313" key="10">
    <source>
        <dbReference type="EMBL" id="CBF74912.1"/>
    </source>
</evidence>
<dbReference type="GO" id="GO:0005739">
    <property type="term" value="C:mitochondrion"/>
    <property type="evidence" value="ECO:0000318"/>
    <property type="project" value="GO_Central"/>
</dbReference>
<accession>C8V5R7</accession>
<dbReference type="InterPro" id="IPR051205">
    <property type="entry name" value="UbiH/COQ6_monooxygenase"/>
</dbReference>
<reference evidence="11" key="1">
    <citation type="journal article" date="2005" name="Nature">
        <title>Sequencing of Aspergillus nidulans and comparative analysis with A. fumigatus and A. oryzae.</title>
        <authorList>
            <person name="Galagan J.E."/>
            <person name="Calvo S.E."/>
            <person name="Cuomo C."/>
            <person name="Ma L.J."/>
            <person name="Wortman J.R."/>
            <person name="Batzoglou S."/>
            <person name="Lee S.I."/>
            <person name="Basturkmen M."/>
            <person name="Spevak C.C."/>
            <person name="Clutterbuck J."/>
            <person name="Kapitonov V."/>
            <person name="Jurka J."/>
            <person name="Scazzocchio C."/>
            <person name="Farman M."/>
            <person name="Butler J."/>
            <person name="Purcell S."/>
            <person name="Harris S."/>
            <person name="Braus G.H."/>
            <person name="Draht O."/>
            <person name="Busch S."/>
            <person name="D'Enfert C."/>
            <person name="Bouchier C."/>
            <person name="Goldman G.H."/>
            <person name="Bell-Pedersen D."/>
            <person name="Griffiths-Jones S."/>
            <person name="Doonan J.H."/>
            <person name="Yu J."/>
            <person name="Vienken K."/>
            <person name="Pain A."/>
            <person name="Freitag M."/>
            <person name="Selker E.U."/>
            <person name="Archer D.B."/>
            <person name="Penalva M.A."/>
            <person name="Oakley B.R."/>
            <person name="Momany M."/>
            <person name="Tanaka T."/>
            <person name="Kumagai T."/>
            <person name="Asai K."/>
            <person name="Machida M."/>
            <person name="Nierman W.C."/>
            <person name="Denning D.W."/>
            <person name="Caddick M."/>
            <person name="Hynes M."/>
            <person name="Paoletti M."/>
            <person name="Fischer R."/>
            <person name="Miller B."/>
            <person name="Dyer P."/>
            <person name="Sachs M.S."/>
            <person name="Osmani S.A."/>
            <person name="Birren B.W."/>
        </authorList>
    </citation>
    <scope>NUCLEOTIDE SEQUENCE [LARGE SCALE GENOMIC DNA]</scope>
    <source>
        <strain evidence="11">FGSC A4 / ATCC 38163 / CBS 112.46 / NRRL 194 / M139</strain>
    </source>
</reference>
<dbReference type="Proteomes" id="UP000000560">
    <property type="component" value="Chromosome II"/>
</dbReference>
<evidence type="ECO:0000256" key="4">
    <source>
        <dbReference type="ARBA" id="ARBA00023015"/>
    </source>
</evidence>
<dbReference type="GO" id="GO:0071949">
    <property type="term" value="F:FAD binding"/>
    <property type="evidence" value="ECO:0007669"/>
    <property type="project" value="InterPro"/>
</dbReference>
<dbReference type="GO" id="GO:0000981">
    <property type="term" value="F:DNA-binding transcription factor activity, RNA polymerase II-specific"/>
    <property type="evidence" value="ECO:0007669"/>
    <property type="project" value="InterPro"/>
</dbReference>
<dbReference type="KEGG" id="ani:ANIA_04002"/>
<reference evidence="11" key="2">
    <citation type="journal article" date="2009" name="Fungal Genet. Biol.">
        <title>The 2008 update of the Aspergillus nidulans genome annotation: a community effort.</title>
        <authorList>
            <person name="Wortman J.R."/>
            <person name="Gilsenan J.M."/>
            <person name="Joardar V."/>
            <person name="Deegan J."/>
            <person name="Clutterbuck J."/>
            <person name="Andersen M.R."/>
            <person name="Archer D."/>
            <person name="Bencina M."/>
            <person name="Braus G."/>
            <person name="Coutinho P."/>
            <person name="von Dohren H."/>
            <person name="Doonan J."/>
            <person name="Driessen A.J."/>
            <person name="Durek P."/>
            <person name="Espeso E."/>
            <person name="Fekete E."/>
            <person name="Flipphi M."/>
            <person name="Estrada C.G."/>
            <person name="Geysens S."/>
            <person name="Goldman G."/>
            <person name="de Groot P.W."/>
            <person name="Hansen K."/>
            <person name="Harris S.D."/>
            <person name="Heinekamp T."/>
            <person name="Helmstaedt K."/>
            <person name="Henrissat B."/>
            <person name="Hofmann G."/>
            <person name="Homan T."/>
            <person name="Horio T."/>
            <person name="Horiuchi H."/>
            <person name="James S."/>
            <person name="Jones M."/>
            <person name="Karaffa L."/>
            <person name="Karanyi Z."/>
            <person name="Kato M."/>
            <person name="Keller N."/>
            <person name="Kelly D.E."/>
            <person name="Kiel J.A."/>
            <person name="Kim J.M."/>
            <person name="van der Klei I.J."/>
            <person name="Klis F.M."/>
            <person name="Kovalchuk A."/>
            <person name="Krasevec N."/>
            <person name="Kubicek C.P."/>
            <person name="Liu B."/>
            <person name="Maccabe A."/>
            <person name="Meyer V."/>
            <person name="Mirabito P."/>
            <person name="Miskei M."/>
            <person name="Mos M."/>
            <person name="Mullins J."/>
            <person name="Nelson D.R."/>
            <person name="Nielsen J."/>
            <person name="Oakley B.R."/>
            <person name="Osmani S.A."/>
            <person name="Pakula T."/>
            <person name="Paszewski A."/>
            <person name="Paulsen I."/>
            <person name="Pilsyk S."/>
            <person name="Pocsi I."/>
            <person name="Punt P.J."/>
            <person name="Ram A.F."/>
            <person name="Ren Q."/>
            <person name="Robellet X."/>
            <person name="Robson G."/>
            <person name="Seiboth B."/>
            <person name="van Solingen P."/>
            <person name="Specht T."/>
            <person name="Sun J."/>
            <person name="Taheri-Talesh N."/>
            <person name="Takeshita N."/>
            <person name="Ussery D."/>
            <person name="vanKuyk P.A."/>
            <person name="Visser H."/>
            <person name="van de Vondervoort P.J."/>
            <person name="de Vries R.P."/>
            <person name="Walton J."/>
            <person name="Xiang X."/>
            <person name="Xiong Y."/>
            <person name="Zeng A.P."/>
            <person name="Brandt B.W."/>
            <person name="Cornell M.J."/>
            <person name="van den Hondel C.A."/>
            <person name="Visser J."/>
            <person name="Oliver S.G."/>
            <person name="Turner G."/>
        </authorList>
    </citation>
    <scope>GENOME REANNOTATION</scope>
    <source>
        <strain evidence="11">FGSC A4 / ATCC 38163 / CBS 112.46 / NRRL 194 / M139</strain>
    </source>
</reference>
<dbReference type="GO" id="GO:0008270">
    <property type="term" value="F:zinc ion binding"/>
    <property type="evidence" value="ECO:0007669"/>
    <property type="project" value="InterPro"/>
</dbReference>
<evidence type="ECO:0000256" key="2">
    <source>
        <dbReference type="ARBA" id="ARBA00022827"/>
    </source>
</evidence>
<dbReference type="GO" id="GO:0006744">
    <property type="term" value="P:ubiquinone biosynthetic process"/>
    <property type="evidence" value="ECO:0000318"/>
    <property type="project" value="GO_Central"/>
</dbReference>
<keyword evidence="11" id="KW-1185">Reference proteome</keyword>
<keyword evidence="2" id="KW-0274">FAD</keyword>
<evidence type="ECO:0000313" key="11">
    <source>
        <dbReference type="Proteomes" id="UP000000560"/>
    </source>
</evidence>
<dbReference type="Gene3D" id="3.30.70.2450">
    <property type="match status" value="1"/>
</dbReference>
<evidence type="ECO:0000256" key="3">
    <source>
        <dbReference type="ARBA" id="ARBA00023002"/>
    </source>
</evidence>
<dbReference type="GO" id="GO:0003677">
    <property type="term" value="F:DNA binding"/>
    <property type="evidence" value="ECO:0007669"/>
    <property type="project" value="UniProtKB-KW"/>
</dbReference>
<dbReference type="InterPro" id="IPR002938">
    <property type="entry name" value="FAD-bd"/>
</dbReference>
<evidence type="ECO:0000256" key="8">
    <source>
        <dbReference type="SAM" id="MobiDB-lite"/>
    </source>
</evidence>
<evidence type="ECO:0000259" key="9">
    <source>
        <dbReference type="Pfam" id="PF01494"/>
    </source>
</evidence>
<feature type="compositionally biased region" description="Polar residues" evidence="8">
    <location>
        <begin position="111"/>
        <end position="129"/>
    </location>
</feature>
<dbReference type="Gene3D" id="4.10.240.10">
    <property type="entry name" value="Zn(2)-C6 fungal-type DNA-binding domain"/>
    <property type="match status" value="1"/>
</dbReference>
<dbReference type="PRINTS" id="PR00420">
    <property type="entry name" value="RNGMNOXGNASE"/>
</dbReference>
<evidence type="ECO:0000256" key="5">
    <source>
        <dbReference type="ARBA" id="ARBA00023125"/>
    </source>
</evidence>
<keyword evidence="7" id="KW-0539">Nucleus</keyword>